<evidence type="ECO:0000256" key="1">
    <source>
        <dbReference type="SAM" id="MobiDB-lite"/>
    </source>
</evidence>
<keyword evidence="3" id="KW-1185">Reference proteome</keyword>
<feature type="compositionally biased region" description="Gly residues" evidence="1">
    <location>
        <begin position="15"/>
        <end position="25"/>
    </location>
</feature>
<accession>B4N0Q9</accession>
<feature type="region of interest" description="Disordered" evidence="1">
    <location>
        <begin position="488"/>
        <end position="507"/>
    </location>
</feature>
<organism evidence="2 3">
    <name type="scientific">Drosophila willistoni</name>
    <name type="common">Fruit fly</name>
    <dbReference type="NCBI Taxonomy" id="7260"/>
    <lineage>
        <taxon>Eukaryota</taxon>
        <taxon>Metazoa</taxon>
        <taxon>Ecdysozoa</taxon>
        <taxon>Arthropoda</taxon>
        <taxon>Hexapoda</taxon>
        <taxon>Insecta</taxon>
        <taxon>Pterygota</taxon>
        <taxon>Neoptera</taxon>
        <taxon>Endopterygota</taxon>
        <taxon>Diptera</taxon>
        <taxon>Brachycera</taxon>
        <taxon>Muscomorpha</taxon>
        <taxon>Ephydroidea</taxon>
        <taxon>Drosophilidae</taxon>
        <taxon>Drosophila</taxon>
        <taxon>Sophophora</taxon>
    </lineage>
</organism>
<dbReference type="HOGENOM" id="CLU_368920_0_0_1"/>
<feature type="region of interest" description="Disordered" evidence="1">
    <location>
        <begin position="231"/>
        <end position="255"/>
    </location>
</feature>
<feature type="compositionally biased region" description="Basic residues" evidence="1">
    <location>
        <begin position="599"/>
        <end position="608"/>
    </location>
</feature>
<feature type="compositionally biased region" description="Low complexity" evidence="1">
    <location>
        <begin position="105"/>
        <end position="119"/>
    </location>
</feature>
<dbReference type="OrthoDB" id="7867611at2759"/>
<name>B4N0Q9_DROWI</name>
<feature type="compositionally biased region" description="Low complexity" evidence="1">
    <location>
        <begin position="580"/>
        <end position="596"/>
    </location>
</feature>
<feature type="region of interest" description="Disordered" evidence="1">
    <location>
        <begin position="1"/>
        <end position="25"/>
    </location>
</feature>
<dbReference type="eggNOG" id="ENOG502T03B">
    <property type="taxonomic scope" value="Eukaryota"/>
</dbReference>
<dbReference type="OMA" id="NYRGPQS"/>
<feature type="region of interest" description="Disordered" evidence="1">
    <location>
        <begin position="546"/>
        <end position="608"/>
    </location>
</feature>
<dbReference type="KEGG" id="dwi:6643905"/>
<dbReference type="EMBL" id="CH963920">
    <property type="protein sequence ID" value="EDW77672.1"/>
    <property type="molecule type" value="Genomic_DNA"/>
</dbReference>
<gene>
    <name evidence="2" type="primary">Dwil\GK24434</name>
    <name evidence="2" type="ORF">Dwil_GK24434</name>
</gene>
<feature type="compositionally biased region" description="Low complexity" evidence="1">
    <location>
        <begin position="169"/>
        <end position="209"/>
    </location>
</feature>
<dbReference type="AlphaFoldDB" id="B4N0Q9"/>
<dbReference type="InParanoid" id="B4N0Q9"/>
<feature type="compositionally biased region" description="Polar residues" evidence="1">
    <location>
        <begin position="327"/>
        <end position="382"/>
    </location>
</feature>
<sequence>MDFRHSNIDAFGNGQRRGGIGGNGGGGGSGFNSAFYSNNNMGNFNNGGGGKNSILSNFRDRMALPTGNNNTNYNSHSNNYNENMNRDSLMIRNRSPPPMAMPSINRNPNFNDNRNYGNRSQDAFFSRNRSPSPTPYNFGGNMSNDYSGNRSNDRDMGYRDNVGNIGNFGQQQMQGDRYGQQQMQGDRYGQNNNYNNSNNMNQNQGGQRQPLMNSDDIFAAKRRLLEDNMLDSGRSSNNWSNGGNYGNPSPSISQSNYVNQNRNFNIQNSEENFGGPRGGRSVNINSRQDEVIFNQGGGNFGNEGFQGNTMYRENERNMGRNNGGNVGQSFGPNNWQQPSMGNSNIQRSNVNSNQNSGFQSSDTWRASQRDYNANRNSNQSPNRAAAYNKPAAPLNNNRNNQQAATVRGGLGAANVRGGSGAVNTRGGSGAANARAGGAGVVVGGRSAATQNNRQLKPQTIPMVNKNTNVKPQIETKKTGPAIKRAVPARPGVAQPGVGRPGIGRPAVARPVGAANVGRSAVRSGAARLNVARPGVGRPVVIRGRVARPVPSNRRGNKASAQTKIVAAKGQKTVAKPATANKTSPTNSGSTTTNPPKSKAEKRKRQYARKRGFRLGGVKLTYINNKNEKLPQPEEESYALAFFEEKPIYTINVKNEDDEVTAAVVFDDADQKDTKGDLERPSRTMGKRARKQLRMEWTTLHDSKDYKSWKNWWTDFKRYGAEIHKELVKLGCLNLEHCFLPYLPNSVNLSTEQVVHGVIKSVQFALGDMPGMPYDTMKSIVTLMNTTFLENLKSETDLETLQDTIRSVPNDLWLFKMRSMVFLWVKYNEIVNNVKATDEEKPKPEDKEADAKTAATIEEGITSIKWMAKQAFKNPCFHWLSMLAFSELETISEFAWSDHEKEFPTI</sequence>
<evidence type="ECO:0000313" key="3">
    <source>
        <dbReference type="Proteomes" id="UP000007798"/>
    </source>
</evidence>
<dbReference type="Proteomes" id="UP000007798">
    <property type="component" value="Unassembled WGS sequence"/>
</dbReference>
<feature type="region of interest" description="Disordered" evidence="1">
    <location>
        <begin position="314"/>
        <end position="397"/>
    </location>
</feature>
<feature type="compositionally biased region" description="Polar residues" evidence="1">
    <location>
        <begin position="140"/>
        <end position="150"/>
    </location>
</feature>
<proteinExistence type="predicted"/>
<protein>
    <submittedName>
        <fullName evidence="2">Uncharacterized protein</fullName>
    </submittedName>
</protein>
<evidence type="ECO:0000313" key="2">
    <source>
        <dbReference type="EMBL" id="EDW77672.1"/>
    </source>
</evidence>
<feature type="compositionally biased region" description="Polar residues" evidence="1">
    <location>
        <begin position="120"/>
        <end position="131"/>
    </location>
</feature>
<reference evidence="2 3" key="1">
    <citation type="journal article" date="2007" name="Nature">
        <title>Evolution of genes and genomes on the Drosophila phylogeny.</title>
        <authorList>
            <consortium name="Drosophila 12 Genomes Consortium"/>
            <person name="Clark A.G."/>
            <person name="Eisen M.B."/>
            <person name="Smith D.R."/>
            <person name="Bergman C.M."/>
            <person name="Oliver B."/>
            <person name="Markow T.A."/>
            <person name="Kaufman T.C."/>
            <person name="Kellis M."/>
            <person name="Gelbart W."/>
            <person name="Iyer V.N."/>
            <person name="Pollard D.A."/>
            <person name="Sackton T.B."/>
            <person name="Larracuente A.M."/>
            <person name="Singh N.D."/>
            <person name="Abad J.P."/>
            <person name="Abt D.N."/>
            <person name="Adryan B."/>
            <person name="Aguade M."/>
            <person name="Akashi H."/>
            <person name="Anderson W.W."/>
            <person name="Aquadro C.F."/>
            <person name="Ardell D.H."/>
            <person name="Arguello R."/>
            <person name="Artieri C.G."/>
            <person name="Barbash D.A."/>
            <person name="Barker D."/>
            <person name="Barsanti P."/>
            <person name="Batterham P."/>
            <person name="Batzoglou S."/>
            <person name="Begun D."/>
            <person name="Bhutkar A."/>
            <person name="Blanco E."/>
            <person name="Bosak S.A."/>
            <person name="Bradley R.K."/>
            <person name="Brand A.D."/>
            <person name="Brent M.R."/>
            <person name="Brooks A.N."/>
            <person name="Brown R.H."/>
            <person name="Butlin R.K."/>
            <person name="Caggese C."/>
            <person name="Calvi B.R."/>
            <person name="Bernardo de Carvalho A."/>
            <person name="Caspi A."/>
            <person name="Castrezana S."/>
            <person name="Celniker S.E."/>
            <person name="Chang J.L."/>
            <person name="Chapple C."/>
            <person name="Chatterji S."/>
            <person name="Chinwalla A."/>
            <person name="Civetta A."/>
            <person name="Clifton S.W."/>
            <person name="Comeron J.M."/>
            <person name="Costello J.C."/>
            <person name="Coyne J.A."/>
            <person name="Daub J."/>
            <person name="David R.G."/>
            <person name="Delcher A.L."/>
            <person name="Delehaunty K."/>
            <person name="Do C.B."/>
            <person name="Ebling H."/>
            <person name="Edwards K."/>
            <person name="Eickbush T."/>
            <person name="Evans J.D."/>
            <person name="Filipski A."/>
            <person name="Findeiss S."/>
            <person name="Freyhult E."/>
            <person name="Fulton L."/>
            <person name="Fulton R."/>
            <person name="Garcia A.C."/>
            <person name="Gardiner A."/>
            <person name="Garfield D.A."/>
            <person name="Garvin B.E."/>
            <person name="Gibson G."/>
            <person name="Gilbert D."/>
            <person name="Gnerre S."/>
            <person name="Godfrey J."/>
            <person name="Good R."/>
            <person name="Gotea V."/>
            <person name="Gravely B."/>
            <person name="Greenberg A.J."/>
            <person name="Griffiths-Jones S."/>
            <person name="Gross S."/>
            <person name="Guigo R."/>
            <person name="Gustafson E.A."/>
            <person name="Haerty W."/>
            <person name="Hahn M.W."/>
            <person name="Halligan D.L."/>
            <person name="Halpern A.L."/>
            <person name="Halter G.M."/>
            <person name="Han M.V."/>
            <person name="Heger A."/>
            <person name="Hillier L."/>
            <person name="Hinrichs A.S."/>
            <person name="Holmes I."/>
            <person name="Hoskins R.A."/>
            <person name="Hubisz M.J."/>
            <person name="Hultmark D."/>
            <person name="Huntley M.A."/>
            <person name="Jaffe D.B."/>
            <person name="Jagadeeshan S."/>
            <person name="Jeck W.R."/>
            <person name="Johnson J."/>
            <person name="Jones C.D."/>
            <person name="Jordan W.C."/>
            <person name="Karpen G.H."/>
            <person name="Kataoka E."/>
            <person name="Keightley P.D."/>
            <person name="Kheradpour P."/>
            <person name="Kirkness E.F."/>
            <person name="Koerich L.B."/>
            <person name="Kristiansen K."/>
            <person name="Kudrna D."/>
            <person name="Kulathinal R.J."/>
            <person name="Kumar S."/>
            <person name="Kwok R."/>
            <person name="Lander E."/>
            <person name="Langley C.H."/>
            <person name="Lapoint R."/>
            <person name="Lazzaro B.P."/>
            <person name="Lee S.J."/>
            <person name="Levesque L."/>
            <person name="Li R."/>
            <person name="Lin C.F."/>
            <person name="Lin M.F."/>
            <person name="Lindblad-Toh K."/>
            <person name="Llopart A."/>
            <person name="Long M."/>
            <person name="Low L."/>
            <person name="Lozovsky E."/>
            <person name="Lu J."/>
            <person name="Luo M."/>
            <person name="Machado C.A."/>
            <person name="Makalowski W."/>
            <person name="Marzo M."/>
            <person name="Matsuda M."/>
            <person name="Matzkin L."/>
            <person name="McAllister B."/>
            <person name="McBride C.S."/>
            <person name="McKernan B."/>
            <person name="McKernan K."/>
            <person name="Mendez-Lago M."/>
            <person name="Minx P."/>
            <person name="Mollenhauer M.U."/>
            <person name="Montooth K."/>
            <person name="Mount S.M."/>
            <person name="Mu X."/>
            <person name="Myers E."/>
            <person name="Negre B."/>
            <person name="Newfeld S."/>
            <person name="Nielsen R."/>
            <person name="Noor M.A."/>
            <person name="O'Grady P."/>
            <person name="Pachter L."/>
            <person name="Papaceit M."/>
            <person name="Parisi M.J."/>
            <person name="Parisi M."/>
            <person name="Parts L."/>
            <person name="Pedersen J.S."/>
            <person name="Pesole G."/>
            <person name="Phillippy A.M."/>
            <person name="Ponting C.P."/>
            <person name="Pop M."/>
            <person name="Porcelli D."/>
            <person name="Powell J.R."/>
            <person name="Prohaska S."/>
            <person name="Pruitt K."/>
            <person name="Puig M."/>
            <person name="Quesneville H."/>
            <person name="Ram K.R."/>
            <person name="Rand D."/>
            <person name="Rasmussen M.D."/>
            <person name="Reed L.K."/>
            <person name="Reenan R."/>
            <person name="Reily A."/>
            <person name="Remington K.A."/>
            <person name="Rieger T.T."/>
            <person name="Ritchie M.G."/>
            <person name="Robin C."/>
            <person name="Rogers Y.H."/>
            <person name="Rohde C."/>
            <person name="Rozas J."/>
            <person name="Rubenfield M.J."/>
            <person name="Ruiz A."/>
            <person name="Russo S."/>
            <person name="Salzberg S.L."/>
            <person name="Sanchez-Gracia A."/>
            <person name="Saranga D.J."/>
            <person name="Sato H."/>
            <person name="Schaeffer S.W."/>
            <person name="Schatz M.C."/>
            <person name="Schlenke T."/>
            <person name="Schwartz R."/>
            <person name="Segarra C."/>
            <person name="Singh R.S."/>
            <person name="Sirot L."/>
            <person name="Sirota M."/>
            <person name="Sisneros N.B."/>
            <person name="Smith C.D."/>
            <person name="Smith T.F."/>
            <person name="Spieth J."/>
            <person name="Stage D.E."/>
            <person name="Stark A."/>
            <person name="Stephan W."/>
            <person name="Strausberg R.L."/>
            <person name="Strempel S."/>
            <person name="Sturgill D."/>
            <person name="Sutton G."/>
            <person name="Sutton G.G."/>
            <person name="Tao W."/>
            <person name="Teichmann S."/>
            <person name="Tobari Y.N."/>
            <person name="Tomimura Y."/>
            <person name="Tsolas J.M."/>
            <person name="Valente V.L."/>
            <person name="Venter E."/>
            <person name="Venter J.C."/>
            <person name="Vicario S."/>
            <person name="Vieira F.G."/>
            <person name="Vilella A.J."/>
            <person name="Villasante A."/>
            <person name="Walenz B."/>
            <person name="Wang J."/>
            <person name="Wasserman M."/>
            <person name="Watts T."/>
            <person name="Wilson D."/>
            <person name="Wilson R.K."/>
            <person name="Wing R.A."/>
            <person name="Wolfner M.F."/>
            <person name="Wong A."/>
            <person name="Wong G.K."/>
            <person name="Wu C.I."/>
            <person name="Wu G."/>
            <person name="Yamamoto D."/>
            <person name="Yang H.P."/>
            <person name="Yang S.P."/>
            <person name="Yorke J.A."/>
            <person name="Yoshida K."/>
            <person name="Zdobnov E."/>
            <person name="Zhang P."/>
            <person name="Zhang Y."/>
            <person name="Zimin A.V."/>
            <person name="Baldwin J."/>
            <person name="Abdouelleil A."/>
            <person name="Abdulkadir J."/>
            <person name="Abebe A."/>
            <person name="Abera B."/>
            <person name="Abreu J."/>
            <person name="Acer S.C."/>
            <person name="Aftuck L."/>
            <person name="Alexander A."/>
            <person name="An P."/>
            <person name="Anderson E."/>
            <person name="Anderson S."/>
            <person name="Arachi H."/>
            <person name="Azer M."/>
            <person name="Bachantsang P."/>
            <person name="Barry A."/>
            <person name="Bayul T."/>
            <person name="Berlin A."/>
            <person name="Bessette D."/>
            <person name="Bloom T."/>
            <person name="Blye J."/>
            <person name="Boguslavskiy L."/>
            <person name="Bonnet C."/>
            <person name="Boukhgalter B."/>
            <person name="Bourzgui I."/>
            <person name="Brown A."/>
            <person name="Cahill P."/>
            <person name="Channer S."/>
            <person name="Cheshatsang Y."/>
            <person name="Chuda L."/>
            <person name="Citroen M."/>
            <person name="Collymore A."/>
            <person name="Cooke P."/>
            <person name="Costello M."/>
            <person name="D'Aco K."/>
            <person name="Daza R."/>
            <person name="De Haan G."/>
            <person name="DeGray S."/>
            <person name="DeMaso C."/>
            <person name="Dhargay N."/>
            <person name="Dooley K."/>
            <person name="Dooley E."/>
            <person name="Doricent M."/>
            <person name="Dorje P."/>
            <person name="Dorjee K."/>
            <person name="Dupes A."/>
            <person name="Elong R."/>
            <person name="Falk J."/>
            <person name="Farina A."/>
            <person name="Faro S."/>
            <person name="Ferguson D."/>
            <person name="Fisher S."/>
            <person name="Foley C.D."/>
            <person name="Franke A."/>
            <person name="Friedrich D."/>
            <person name="Gadbois L."/>
            <person name="Gearin G."/>
            <person name="Gearin C.R."/>
            <person name="Giannoukos G."/>
            <person name="Goode T."/>
            <person name="Graham J."/>
            <person name="Grandbois E."/>
            <person name="Grewal S."/>
            <person name="Gyaltsen K."/>
            <person name="Hafez N."/>
            <person name="Hagos B."/>
            <person name="Hall J."/>
            <person name="Henson C."/>
            <person name="Hollinger A."/>
            <person name="Honan T."/>
            <person name="Huard M.D."/>
            <person name="Hughes L."/>
            <person name="Hurhula B."/>
            <person name="Husby M.E."/>
            <person name="Kamat A."/>
            <person name="Kanga B."/>
            <person name="Kashin S."/>
            <person name="Khazanovich D."/>
            <person name="Kisner P."/>
            <person name="Lance K."/>
            <person name="Lara M."/>
            <person name="Lee W."/>
            <person name="Lennon N."/>
            <person name="Letendre F."/>
            <person name="LeVine R."/>
            <person name="Lipovsky A."/>
            <person name="Liu X."/>
            <person name="Liu J."/>
            <person name="Liu S."/>
            <person name="Lokyitsang T."/>
            <person name="Lokyitsang Y."/>
            <person name="Lubonja R."/>
            <person name="Lui A."/>
            <person name="MacDonald P."/>
            <person name="Magnisalis V."/>
            <person name="Maru K."/>
            <person name="Matthews C."/>
            <person name="McCusker W."/>
            <person name="McDonough S."/>
            <person name="Mehta T."/>
            <person name="Meldrim J."/>
            <person name="Meneus L."/>
            <person name="Mihai O."/>
            <person name="Mihalev A."/>
            <person name="Mihova T."/>
            <person name="Mittelman R."/>
            <person name="Mlenga V."/>
            <person name="Montmayeur A."/>
            <person name="Mulrain L."/>
            <person name="Navidi A."/>
            <person name="Naylor J."/>
            <person name="Negash T."/>
            <person name="Nguyen T."/>
            <person name="Nguyen N."/>
            <person name="Nicol R."/>
            <person name="Norbu C."/>
            <person name="Norbu N."/>
            <person name="Novod N."/>
            <person name="O'Neill B."/>
            <person name="Osman S."/>
            <person name="Markiewicz E."/>
            <person name="Oyono O.L."/>
            <person name="Patti C."/>
            <person name="Phunkhang P."/>
            <person name="Pierre F."/>
            <person name="Priest M."/>
            <person name="Raghuraman S."/>
            <person name="Rege F."/>
            <person name="Reyes R."/>
            <person name="Rise C."/>
            <person name="Rogov P."/>
            <person name="Ross K."/>
            <person name="Ryan E."/>
            <person name="Settipalli S."/>
            <person name="Shea T."/>
            <person name="Sherpa N."/>
            <person name="Shi L."/>
            <person name="Shih D."/>
            <person name="Sparrow T."/>
            <person name="Spaulding J."/>
            <person name="Stalker J."/>
            <person name="Stange-Thomann N."/>
            <person name="Stavropoulos S."/>
            <person name="Stone C."/>
            <person name="Strader C."/>
            <person name="Tesfaye S."/>
            <person name="Thomson T."/>
            <person name="Thoulutsang Y."/>
            <person name="Thoulutsang D."/>
            <person name="Topham K."/>
            <person name="Topping I."/>
            <person name="Tsamla T."/>
            <person name="Vassiliev H."/>
            <person name="Vo A."/>
            <person name="Wangchuk T."/>
            <person name="Wangdi T."/>
            <person name="Weiand M."/>
            <person name="Wilkinson J."/>
            <person name="Wilson A."/>
            <person name="Yadav S."/>
            <person name="Young G."/>
            <person name="Yu Q."/>
            <person name="Zembek L."/>
            <person name="Zhong D."/>
            <person name="Zimmer A."/>
            <person name="Zwirko Z."/>
            <person name="Jaffe D.B."/>
            <person name="Alvarez P."/>
            <person name="Brockman W."/>
            <person name="Butler J."/>
            <person name="Chin C."/>
            <person name="Gnerre S."/>
            <person name="Grabherr M."/>
            <person name="Kleber M."/>
            <person name="Mauceli E."/>
            <person name="MacCallum I."/>
        </authorList>
    </citation>
    <scope>NUCLEOTIDE SEQUENCE [LARGE SCALE GENOMIC DNA]</scope>
    <source>
        <strain evidence="3">Tucson 14030-0811.24</strain>
    </source>
</reference>
<feature type="region of interest" description="Disordered" evidence="1">
    <location>
        <begin position="99"/>
        <end position="211"/>
    </location>
</feature>
<feature type="compositionally biased region" description="Low complexity" evidence="1">
    <location>
        <begin position="232"/>
        <end position="253"/>
    </location>
</feature>